<dbReference type="PANTHER" id="PTHR48100:SF1">
    <property type="entry name" value="HISTIDINE PHOSPHATASE FAMILY PROTEIN-RELATED"/>
    <property type="match status" value="1"/>
</dbReference>
<dbReference type="eggNOG" id="COG0406">
    <property type="taxonomic scope" value="Bacteria"/>
</dbReference>
<feature type="binding site" evidence="2">
    <location>
        <position position="57"/>
    </location>
    <ligand>
        <name>substrate</name>
    </ligand>
</feature>
<keyword evidence="4" id="KW-1185">Reference proteome</keyword>
<dbReference type="InterPro" id="IPR013078">
    <property type="entry name" value="His_Pase_superF_clade-1"/>
</dbReference>
<dbReference type="GO" id="GO:0016791">
    <property type="term" value="F:phosphatase activity"/>
    <property type="evidence" value="ECO:0007669"/>
    <property type="project" value="TreeGrafter"/>
</dbReference>
<gene>
    <name evidence="3" type="ORF">Krac_1131</name>
</gene>
<evidence type="ECO:0000256" key="1">
    <source>
        <dbReference type="PIRSR" id="PIRSR613078-1"/>
    </source>
</evidence>
<dbReference type="RefSeq" id="WP_007923156.1">
    <property type="nucleotide sequence ID" value="NZ_ADVG01000005.1"/>
</dbReference>
<feature type="binding site" evidence="2">
    <location>
        <begin position="83"/>
        <end position="87"/>
    </location>
    <ligand>
        <name>substrate</name>
    </ligand>
</feature>
<dbReference type="OrthoDB" id="9781415at2"/>
<evidence type="ECO:0000313" key="3">
    <source>
        <dbReference type="EMBL" id="EFH80521.1"/>
    </source>
</evidence>
<dbReference type="SUPFAM" id="SSF53254">
    <property type="entry name" value="Phosphoglycerate mutase-like"/>
    <property type="match status" value="1"/>
</dbReference>
<dbReference type="PANTHER" id="PTHR48100">
    <property type="entry name" value="BROAD-SPECIFICITY PHOSPHATASE YOR283W-RELATED"/>
    <property type="match status" value="1"/>
</dbReference>
<dbReference type="Gene3D" id="3.40.50.1240">
    <property type="entry name" value="Phosphoglycerate mutase-like"/>
    <property type="match status" value="1"/>
</dbReference>
<dbReference type="InParanoid" id="D6U6B0"/>
<dbReference type="AlphaFoldDB" id="D6U6B0"/>
<feature type="active site" description="Tele-phosphohistidine intermediate" evidence="1">
    <location>
        <position position="8"/>
    </location>
</feature>
<dbReference type="STRING" id="485913.Krac_1131"/>
<dbReference type="InterPro" id="IPR029033">
    <property type="entry name" value="His_PPase_superfam"/>
</dbReference>
<name>D6U6B0_KTERA</name>
<dbReference type="SMART" id="SM00855">
    <property type="entry name" value="PGAM"/>
    <property type="match status" value="1"/>
</dbReference>
<dbReference type="InterPro" id="IPR050275">
    <property type="entry name" value="PGM_Phosphatase"/>
</dbReference>
<reference evidence="3 4" key="1">
    <citation type="journal article" date="2011" name="Stand. Genomic Sci.">
        <title>Non-contiguous finished genome sequence and contextual data of the filamentous soil bacterium Ktedonobacter racemifer type strain (SOSP1-21).</title>
        <authorList>
            <person name="Chang Y.J."/>
            <person name="Land M."/>
            <person name="Hauser L."/>
            <person name="Chertkov O."/>
            <person name="Del Rio T.G."/>
            <person name="Nolan M."/>
            <person name="Copeland A."/>
            <person name="Tice H."/>
            <person name="Cheng J.F."/>
            <person name="Lucas S."/>
            <person name="Han C."/>
            <person name="Goodwin L."/>
            <person name="Pitluck S."/>
            <person name="Ivanova N."/>
            <person name="Ovchinikova G."/>
            <person name="Pati A."/>
            <person name="Chen A."/>
            <person name="Palaniappan K."/>
            <person name="Mavromatis K."/>
            <person name="Liolios K."/>
            <person name="Brettin T."/>
            <person name="Fiebig A."/>
            <person name="Rohde M."/>
            <person name="Abt B."/>
            <person name="Goker M."/>
            <person name="Detter J.C."/>
            <person name="Woyke T."/>
            <person name="Bristow J."/>
            <person name="Eisen J.A."/>
            <person name="Markowitz V."/>
            <person name="Hugenholtz P."/>
            <person name="Kyrpides N.C."/>
            <person name="Klenk H.P."/>
            <person name="Lapidus A."/>
        </authorList>
    </citation>
    <scope>NUCLEOTIDE SEQUENCE [LARGE SCALE GENOMIC DNA]</scope>
    <source>
        <strain evidence="4">DSM 44963</strain>
    </source>
</reference>
<sequence>MQLYLIRHCEFVGQVEDRYAGIADFPLTQTGREQASALGKHLQSVQLQVLFTSPLARAHETARLMAQELTPIPPVVVVEALQEQNAYGILSGVKRSEAIQLFGHLMKEIPPHPGRSPEPLPGAEPFETFLLRVHQAFHHIVEMAQRQHVERVAIVTHGGVLLTLFEHVLRVPDEIHHHVGAVNVVEYQPAQATLSAFFCAEHP</sequence>
<proteinExistence type="predicted"/>
<accession>D6U6B0</accession>
<evidence type="ECO:0000313" key="4">
    <source>
        <dbReference type="Proteomes" id="UP000004508"/>
    </source>
</evidence>
<dbReference type="Pfam" id="PF00300">
    <property type="entry name" value="His_Phos_1"/>
    <property type="match status" value="1"/>
</dbReference>
<organism evidence="3 4">
    <name type="scientific">Ktedonobacter racemifer DSM 44963</name>
    <dbReference type="NCBI Taxonomy" id="485913"/>
    <lineage>
        <taxon>Bacteria</taxon>
        <taxon>Bacillati</taxon>
        <taxon>Chloroflexota</taxon>
        <taxon>Ktedonobacteria</taxon>
        <taxon>Ktedonobacterales</taxon>
        <taxon>Ktedonobacteraceae</taxon>
        <taxon>Ktedonobacter</taxon>
    </lineage>
</organism>
<dbReference type="GO" id="GO:0005737">
    <property type="term" value="C:cytoplasm"/>
    <property type="evidence" value="ECO:0007669"/>
    <property type="project" value="TreeGrafter"/>
</dbReference>
<protein>
    <submittedName>
        <fullName evidence="3">Phosphoglycerate mutase</fullName>
    </submittedName>
</protein>
<evidence type="ECO:0000256" key="2">
    <source>
        <dbReference type="PIRSR" id="PIRSR613078-2"/>
    </source>
</evidence>
<feature type="active site" description="Proton donor/acceptor" evidence="1">
    <location>
        <position position="83"/>
    </location>
</feature>
<dbReference type="Proteomes" id="UP000004508">
    <property type="component" value="Unassembled WGS sequence"/>
</dbReference>
<dbReference type="EMBL" id="ADVG01000005">
    <property type="protein sequence ID" value="EFH80521.1"/>
    <property type="molecule type" value="Genomic_DNA"/>
</dbReference>
<comment type="caution">
    <text evidence="3">The sequence shown here is derived from an EMBL/GenBank/DDBJ whole genome shotgun (WGS) entry which is preliminary data.</text>
</comment>
<dbReference type="CDD" id="cd07067">
    <property type="entry name" value="HP_PGM_like"/>
    <property type="match status" value="1"/>
</dbReference>